<feature type="domain" description="tRNA pseudouridine synthase II TruB subfamily 2 C-terminal" evidence="5">
    <location>
        <begin position="233"/>
        <end position="289"/>
    </location>
</feature>
<dbReference type="GO" id="GO:0160148">
    <property type="term" value="F:tRNA pseudouridine(55) synthase activity"/>
    <property type="evidence" value="ECO:0007669"/>
    <property type="project" value="UniProtKB-EC"/>
</dbReference>
<evidence type="ECO:0000256" key="1">
    <source>
        <dbReference type="ARBA" id="ARBA00012787"/>
    </source>
</evidence>
<evidence type="ECO:0000256" key="3">
    <source>
        <dbReference type="ARBA" id="ARBA00023235"/>
    </source>
</evidence>
<dbReference type="Gene3D" id="2.30.130.10">
    <property type="entry name" value="PUA domain"/>
    <property type="match status" value="1"/>
</dbReference>
<sequence length="293" mass="31629">MSIDGIVLVDKPAGPTSHDVVAKIRKVFNTRKVGHAGTLDPMATGLLVIGVGRATRLLGYLSAHDKEYFGTIRLGITTTTDDAQGEIVDQVSTQAISETMILETVREFRGPIMQQPSAVSAIKIDGKRAYTRVRDGEEVNIPPRSVMIHDLEIIEVVHVDHLDVIDVKVRVVCSAGTYIRALARDIGAKLSVGGHLTELRRTRSGVFEAMTPLARLQESPSHLELSQAVEMAFPRVDLSESDAAKARNGVKIATPIQIESGNVGVFGPDGIAIGIFDNSESELRALVVFSTNE</sequence>
<evidence type="ECO:0000259" key="6">
    <source>
        <dbReference type="Pfam" id="PF16198"/>
    </source>
</evidence>
<proteinExistence type="inferred from homology"/>
<protein>
    <recommendedName>
        <fullName evidence="1">tRNA pseudouridine(55) synthase</fullName>
        <ecNumber evidence="1">5.4.99.25</ecNumber>
    </recommendedName>
</protein>
<dbReference type="EMBL" id="CAEZYC010000042">
    <property type="protein sequence ID" value="CAB4709940.1"/>
    <property type="molecule type" value="Genomic_DNA"/>
</dbReference>
<dbReference type="InterPro" id="IPR002501">
    <property type="entry name" value="PsdUridine_synth_N"/>
</dbReference>
<evidence type="ECO:0000313" key="12">
    <source>
        <dbReference type="EMBL" id="CAB5025179.1"/>
    </source>
</evidence>
<dbReference type="GO" id="GO:0003723">
    <property type="term" value="F:RNA binding"/>
    <property type="evidence" value="ECO:0007669"/>
    <property type="project" value="InterPro"/>
</dbReference>
<dbReference type="Pfam" id="PF09142">
    <property type="entry name" value="TruB_C"/>
    <property type="match status" value="1"/>
</dbReference>
<dbReference type="EMBL" id="CAESAI010000063">
    <property type="protein sequence ID" value="CAB4344911.1"/>
    <property type="molecule type" value="Genomic_DNA"/>
</dbReference>
<dbReference type="EMBL" id="CAFBPK010000020">
    <property type="protein sequence ID" value="CAB5025179.1"/>
    <property type="molecule type" value="Genomic_DNA"/>
</dbReference>
<dbReference type="HAMAP" id="MF_01080">
    <property type="entry name" value="TruB_bact"/>
    <property type="match status" value="1"/>
</dbReference>
<organism evidence="12">
    <name type="scientific">freshwater metagenome</name>
    <dbReference type="NCBI Taxonomy" id="449393"/>
    <lineage>
        <taxon>unclassified sequences</taxon>
        <taxon>metagenomes</taxon>
        <taxon>ecological metagenomes</taxon>
    </lineage>
</organism>
<dbReference type="SUPFAM" id="SSF88697">
    <property type="entry name" value="PUA domain-like"/>
    <property type="match status" value="1"/>
</dbReference>
<feature type="domain" description="Pseudouridine synthase II N-terminal" evidence="4">
    <location>
        <begin position="25"/>
        <end position="179"/>
    </location>
</feature>
<evidence type="ECO:0000313" key="7">
    <source>
        <dbReference type="EMBL" id="CAB4344911.1"/>
    </source>
</evidence>
<dbReference type="AlphaFoldDB" id="A0A6J7R8R2"/>
<keyword evidence="3" id="KW-0413">Isomerase</keyword>
<dbReference type="Pfam" id="PF01509">
    <property type="entry name" value="TruB_N"/>
    <property type="match status" value="1"/>
</dbReference>
<dbReference type="InterPro" id="IPR036974">
    <property type="entry name" value="PUA_sf"/>
</dbReference>
<dbReference type="NCBIfam" id="TIGR00431">
    <property type="entry name" value="TruB"/>
    <property type="match status" value="1"/>
</dbReference>
<dbReference type="InterPro" id="IPR032819">
    <property type="entry name" value="TruB_C"/>
</dbReference>
<dbReference type="CDD" id="cd02573">
    <property type="entry name" value="PseudoU_synth_EcTruB"/>
    <property type="match status" value="1"/>
</dbReference>
<evidence type="ECO:0000313" key="11">
    <source>
        <dbReference type="EMBL" id="CAB4809101.1"/>
    </source>
</evidence>
<dbReference type="InterPro" id="IPR014780">
    <property type="entry name" value="tRNA_psdUridine_synth_TruB"/>
</dbReference>
<dbReference type="InterPro" id="IPR015947">
    <property type="entry name" value="PUA-like_sf"/>
</dbReference>
<dbReference type="Pfam" id="PF16198">
    <property type="entry name" value="TruB_C_2"/>
    <property type="match status" value="1"/>
</dbReference>
<dbReference type="EMBL" id="CAEZZD010000018">
    <property type="protein sequence ID" value="CAB4742168.1"/>
    <property type="molecule type" value="Genomic_DNA"/>
</dbReference>
<evidence type="ECO:0000259" key="4">
    <source>
        <dbReference type="Pfam" id="PF01509"/>
    </source>
</evidence>
<evidence type="ECO:0000256" key="2">
    <source>
        <dbReference type="ARBA" id="ARBA00022694"/>
    </source>
</evidence>
<evidence type="ECO:0000259" key="5">
    <source>
        <dbReference type="Pfam" id="PF09142"/>
    </source>
</evidence>
<dbReference type="Gene3D" id="3.30.2350.10">
    <property type="entry name" value="Pseudouridine synthase"/>
    <property type="match status" value="1"/>
</dbReference>
<dbReference type="SUPFAM" id="SSF55120">
    <property type="entry name" value="Pseudouridine synthase"/>
    <property type="match status" value="1"/>
</dbReference>
<dbReference type="PANTHER" id="PTHR13767">
    <property type="entry name" value="TRNA-PSEUDOURIDINE SYNTHASE"/>
    <property type="match status" value="1"/>
</dbReference>
<dbReference type="GO" id="GO:1990481">
    <property type="term" value="P:mRNA pseudouridine synthesis"/>
    <property type="evidence" value="ECO:0007669"/>
    <property type="project" value="TreeGrafter"/>
</dbReference>
<dbReference type="EMBL" id="CAESAD010000024">
    <property type="protein sequence ID" value="CAB4345770.1"/>
    <property type="molecule type" value="Genomic_DNA"/>
</dbReference>
<dbReference type="GO" id="GO:0006400">
    <property type="term" value="P:tRNA modification"/>
    <property type="evidence" value="ECO:0007669"/>
    <property type="project" value="TreeGrafter"/>
</dbReference>
<accession>A0A6J7R8R2</accession>
<evidence type="ECO:0000313" key="9">
    <source>
        <dbReference type="EMBL" id="CAB4709940.1"/>
    </source>
</evidence>
<evidence type="ECO:0000313" key="8">
    <source>
        <dbReference type="EMBL" id="CAB4345770.1"/>
    </source>
</evidence>
<dbReference type="EMBL" id="CAFAAO010000015">
    <property type="protein sequence ID" value="CAB4809101.1"/>
    <property type="molecule type" value="Genomic_DNA"/>
</dbReference>
<evidence type="ECO:0000313" key="10">
    <source>
        <dbReference type="EMBL" id="CAB4742168.1"/>
    </source>
</evidence>
<feature type="domain" description="tRNA pseudouridylate synthase B C-terminal" evidence="6">
    <location>
        <begin position="180"/>
        <end position="217"/>
    </location>
</feature>
<reference evidence="12" key="1">
    <citation type="submission" date="2020-05" db="EMBL/GenBank/DDBJ databases">
        <authorList>
            <person name="Chiriac C."/>
            <person name="Salcher M."/>
            <person name="Ghai R."/>
            <person name="Kavagutti S V."/>
        </authorList>
    </citation>
    <scope>NUCLEOTIDE SEQUENCE</scope>
</reference>
<keyword evidence="2" id="KW-0819">tRNA processing</keyword>
<dbReference type="FunFam" id="3.30.2350.10:FF:000011">
    <property type="entry name" value="tRNA pseudouridine synthase B"/>
    <property type="match status" value="1"/>
</dbReference>
<dbReference type="EC" id="5.4.99.25" evidence="1"/>
<name>A0A6J7R8R2_9ZZZZ</name>
<gene>
    <name evidence="9" type="ORF">UFOPK2648_00832</name>
    <name evidence="10" type="ORF">UFOPK2824_00214</name>
    <name evidence="11" type="ORF">UFOPK3037_01162</name>
    <name evidence="7" type="ORF">UFOPK3406_01427</name>
    <name evidence="8" type="ORF">UFOPK3925_01663</name>
    <name evidence="12" type="ORF">UFOPK4097_01176</name>
</gene>
<dbReference type="InterPro" id="IPR020103">
    <property type="entry name" value="PsdUridine_synth_cat_dom_sf"/>
</dbReference>
<dbReference type="InterPro" id="IPR015225">
    <property type="entry name" value="tRNA_psdUridine_synth_fam2_C"/>
</dbReference>
<dbReference type="PANTHER" id="PTHR13767:SF2">
    <property type="entry name" value="PSEUDOURIDYLATE SYNTHASE TRUB1"/>
    <property type="match status" value="1"/>
</dbReference>